<dbReference type="OrthoDB" id="7355053at2"/>
<dbReference type="Pfam" id="PF11351">
    <property type="entry name" value="GTA_holin_3TM"/>
    <property type="match status" value="1"/>
</dbReference>
<keyword evidence="2" id="KW-0812">Transmembrane</keyword>
<dbReference type="Proteomes" id="UP000252023">
    <property type="component" value="Chromosome"/>
</dbReference>
<keyword evidence="4" id="KW-1185">Reference proteome</keyword>
<evidence type="ECO:0000313" key="4">
    <source>
        <dbReference type="Proteomes" id="UP000252023"/>
    </source>
</evidence>
<evidence type="ECO:0008006" key="5">
    <source>
        <dbReference type="Google" id="ProtNLM"/>
    </source>
</evidence>
<dbReference type="InterPro" id="IPR021497">
    <property type="entry name" value="GTA_holin_3TM"/>
</dbReference>
<organism evidence="3 4">
    <name type="scientific">Paracoccus suum</name>
    <dbReference type="NCBI Taxonomy" id="2259340"/>
    <lineage>
        <taxon>Bacteria</taxon>
        <taxon>Pseudomonadati</taxon>
        <taxon>Pseudomonadota</taxon>
        <taxon>Alphaproteobacteria</taxon>
        <taxon>Rhodobacterales</taxon>
        <taxon>Paracoccaceae</taxon>
        <taxon>Paracoccus</taxon>
    </lineage>
</organism>
<dbReference type="KEGG" id="pars:DRW48_09185"/>
<accession>A0A344PP80</accession>
<dbReference type="AlphaFoldDB" id="A0A344PP80"/>
<dbReference type="EMBL" id="CP030918">
    <property type="protein sequence ID" value="AXC51185.1"/>
    <property type="molecule type" value="Genomic_DNA"/>
</dbReference>
<name>A0A344PP80_9RHOB</name>
<reference evidence="4" key="1">
    <citation type="submission" date="2018-07" db="EMBL/GenBank/DDBJ databases">
        <title>Genome sequencing of Paracoccus sp. SC2-6.</title>
        <authorList>
            <person name="Heo J."/>
            <person name="Kim S.-J."/>
            <person name="Kwon S.-W."/>
        </authorList>
    </citation>
    <scope>NUCLEOTIDE SEQUENCE [LARGE SCALE GENOMIC DNA]</scope>
    <source>
        <strain evidence="4">SC2-6</strain>
    </source>
</reference>
<evidence type="ECO:0000313" key="3">
    <source>
        <dbReference type="EMBL" id="AXC51185.1"/>
    </source>
</evidence>
<protein>
    <recommendedName>
        <fullName evidence="5">Methionine synthase I</fullName>
    </recommendedName>
</protein>
<feature type="transmembrane region" description="Helical" evidence="2">
    <location>
        <begin position="99"/>
        <end position="120"/>
    </location>
</feature>
<feature type="region of interest" description="Disordered" evidence="1">
    <location>
        <begin position="182"/>
        <end position="204"/>
    </location>
</feature>
<evidence type="ECO:0000256" key="1">
    <source>
        <dbReference type="SAM" id="MobiDB-lite"/>
    </source>
</evidence>
<feature type="transmembrane region" description="Helical" evidence="2">
    <location>
        <begin position="69"/>
        <end position="87"/>
    </location>
</feature>
<keyword evidence="2" id="KW-0472">Membrane</keyword>
<sequence>MDRLIGVGGTVTAVGNAATGMAEVFRQNTTRRMELDEEAYARAMAEHGTEFEAAPRTWWDSLMNGLNRLPRPMLTLGTIGLFVYAMVEPIGFSTRMEGLALVPEPLWWLMGAIVSFYFGAREAHYFRGRVWPSAKVKKTVAASSQGGAVVAAEVEAASGDPLGEALAAAMASGDAVVGGPGGADVTGASAPGRVRGPEPFADNPALAEWAAQRS</sequence>
<proteinExistence type="predicted"/>
<keyword evidence="2" id="KW-1133">Transmembrane helix</keyword>
<evidence type="ECO:0000256" key="2">
    <source>
        <dbReference type="SAM" id="Phobius"/>
    </source>
</evidence>
<gene>
    <name evidence="3" type="ORF">DRW48_09185</name>
</gene>